<gene>
    <name evidence="1" type="ORF">GO621_18170</name>
</gene>
<comment type="caution">
    <text evidence="1">The sequence shown here is derived from an EMBL/GenBank/DDBJ whole genome shotgun (WGS) entry which is preliminary data.</text>
</comment>
<protein>
    <submittedName>
        <fullName evidence="1">Uncharacterized protein</fullName>
    </submittedName>
</protein>
<sequence length="326" mass="38434">MNSKVALIFVFNHKYDKNIDVLENLYKNRFSNIYHLVPFYEGDKQNVIPVYESSQHFQGYLAQGYKKYFKEEYEHYFFIGDDLVLNPAINENNYKQYFHLSENASYIPEIHTLHHLTNNDTLRFLPVKSITGKKRWHWCKIKELVENYKHKAYAVENANEMPSYKEAEAILKNHGYEIQALTYRDLHGDVFPLTSATLKYAANLKSYFKKFPLAYPVVGSYSDIVIVSKSSIKKFCHYCGVFATNKLFVEFAIPTALLLASEKVVTEKEIGKRGSIYWLYTQPELEKYNEDMRPYNLSLKDLMQKFPEDKLYIHPIKLSKWKTETI</sequence>
<keyword evidence="2" id="KW-1185">Reference proteome</keyword>
<evidence type="ECO:0000313" key="2">
    <source>
        <dbReference type="Proteomes" id="UP000462014"/>
    </source>
</evidence>
<proteinExistence type="predicted"/>
<dbReference type="EMBL" id="WPIK01000026">
    <property type="protein sequence ID" value="MVN23453.1"/>
    <property type="molecule type" value="Genomic_DNA"/>
</dbReference>
<evidence type="ECO:0000313" key="1">
    <source>
        <dbReference type="EMBL" id="MVN23453.1"/>
    </source>
</evidence>
<dbReference type="AlphaFoldDB" id="A0A7K1T1J4"/>
<name>A0A7K1T1J4_9SPHI</name>
<accession>A0A7K1T1J4</accession>
<reference evidence="1 2" key="1">
    <citation type="submission" date="2019-12" db="EMBL/GenBank/DDBJ databases">
        <title>Mucilaginibacter sp. HMF7410 genome sequencing and assembly.</title>
        <authorList>
            <person name="Kang H."/>
            <person name="Cha I."/>
            <person name="Kim H."/>
            <person name="Joh K."/>
        </authorList>
    </citation>
    <scope>NUCLEOTIDE SEQUENCE [LARGE SCALE GENOMIC DNA]</scope>
    <source>
        <strain evidence="1 2">HMF7410</strain>
    </source>
</reference>
<organism evidence="1 2">
    <name type="scientific">Mucilaginibacter arboris</name>
    <dbReference type="NCBI Taxonomy" id="2682090"/>
    <lineage>
        <taxon>Bacteria</taxon>
        <taxon>Pseudomonadati</taxon>
        <taxon>Bacteroidota</taxon>
        <taxon>Sphingobacteriia</taxon>
        <taxon>Sphingobacteriales</taxon>
        <taxon>Sphingobacteriaceae</taxon>
        <taxon>Mucilaginibacter</taxon>
    </lineage>
</organism>
<dbReference type="Proteomes" id="UP000462014">
    <property type="component" value="Unassembled WGS sequence"/>
</dbReference>
<dbReference type="RefSeq" id="WP_157569702.1">
    <property type="nucleotide sequence ID" value="NZ_WPIK01000026.1"/>
</dbReference>